<dbReference type="GO" id="GO:0030246">
    <property type="term" value="F:carbohydrate binding"/>
    <property type="evidence" value="ECO:0007669"/>
    <property type="project" value="InterPro"/>
</dbReference>
<dbReference type="GO" id="GO:0000224">
    <property type="term" value="F:peptide-N4-(N-acetyl-beta-glucosaminyl)asparagine amidase activity"/>
    <property type="evidence" value="ECO:0007669"/>
    <property type="project" value="TreeGrafter"/>
</dbReference>
<feature type="signal peptide" evidence="2">
    <location>
        <begin position="1"/>
        <end position="20"/>
    </location>
</feature>
<evidence type="ECO:0000256" key="1">
    <source>
        <dbReference type="SAM" id="MobiDB-lite"/>
    </source>
</evidence>
<dbReference type="AlphaFoldDB" id="A0A7S3YSB0"/>
<keyword evidence="2" id="KW-0732">Signal</keyword>
<dbReference type="InterPro" id="IPR012939">
    <property type="entry name" value="Glyco_hydro_92"/>
</dbReference>
<dbReference type="GO" id="GO:0006516">
    <property type="term" value="P:glycoprotein catabolic process"/>
    <property type="evidence" value="ECO:0007669"/>
    <property type="project" value="TreeGrafter"/>
</dbReference>
<name>A0A7S3YSB0_9EUKA</name>
<dbReference type="Gene3D" id="1.20.1050.60">
    <property type="entry name" value="alpha-1,2-mannosidase"/>
    <property type="match status" value="1"/>
</dbReference>
<protein>
    <recommendedName>
        <fullName evidence="6">Alpha-1,2-mannosidase</fullName>
    </recommendedName>
</protein>
<feature type="domain" description="Glycosyl hydrolase family 92 N-terminal" evidence="4">
    <location>
        <begin position="26"/>
        <end position="210"/>
    </location>
</feature>
<reference evidence="5" key="1">
    <citation type="submission" date="2021-01" db="EMBL/GenBank/DDBJ databases">
        <authorList>
            <person name="Corre E."/>
            <person name="Pelletier E."/>
            <person name="Niang G."/>
            <person name="Scheremetjew M."/>
            <person name="Finn R."/>
            <person name="Kale V."/>
            <person name="Holt S."/>
            <person name="Cochrane G."/>
            <person name="Meng A."/>
            <person name="Brown T."/>
            <person name="Cohen L."/>
        </authorList>
    </citation>
    <scope>NUCLEOTIDE SEQUENCE</scope>
    <source>
        <strain evidence="5">CCCM811</strain>
    </source>
</reference>
<organism evidence="5">
    <name type="scientific">Lotharella globosa</name>
    <dbReference type="NCBI Taxonomy" id="91324"/>
    <lineage>
        <taxon>Eukaryota</taxon>
        <taxon>Sar</taxon>
        <taxon>Rhizaria</taxon>
        <taxon>Cercozoa</taxon>
        <taxon>Chlorarachniophyceae</taxon>
        <taxon>Lotharella</taxon>
    </lineage>
</organism>
<dbReference type="InterPro" id="IPR014718">
    <property type="entry name" value="GH-type_carb-bd"/>
</dbReference>
<accession>A0A7S3YSB0</accession>
<dbReference type="PANTHER" id="PTHR12143:SF43">
    <property type="entry name" value="PUTATIVE-RELATED"/>
    <property type="match status" value="1"/>
</dbReference>
<dbReference type="NCBIfam" id="TIGR01180">
    <property type="entry name" value="aman2_put"/>
    <property type="match status" value="1"/>
</dbReference>
<dbReference type="GO" id="GO:0005975">
    <property type="term" value="P:carbohydrate metabolic process"/>
    <property type="evidence" value="ECO:0007669"/>
    <property type="project" value="InterPro"/>
</dbReference>
<dbReference type="Pfam" id="PF07971">
    <property type="entry name" value="Glyco_hydro_92"/>
    <property type="match status" value="1"/>
</dbReference>
<feature type="domain" description="Glycosyl hydrolase family 92" evidence="3">
    <location>
        <begin position="390"/>
        <end position="908"/>
    </location>
</feature>
<dbReference type="InterPro" id="IPR050883">
    <property type="entry name" value="PNGase"/>
</dbReference>
<dbReference type="Gene3D" id="1.20.1610.10">
    <property type="entry name" value="alpha-1,2-mannosidases domains"/>
    <property type="match status" value="1"/>
</dbReference>
<evidence type="ECO:0000313" key="5">
    <source>
        <dbReference type="EMBL" id="CAE0660339.1"/>
    </source>
</evidence>
<dbReference type="EMBL" id="HBIV01016401">
    <property type="protein sequence ID" value="CAE0660339.1"/>
    <property type="molecule type" value="Transcribed_RNA"/>
</dbReference>
<dbReference type="GO" id="GO:0005829">
    <property type="term" value="C:cytosol"/>
    <property type="evidence" value="ECO:0007669"/>
    <property type="project" value="TreeGrafter"/>
</dbReference>
<feature type="chain" id="PRO_5031235817" description="Alpha-1,2-mannosidase" evidence="2">
    <location>
        <begin position="21"/>
        <end position="923"/>
    </location>
</feature>
<evidence type="ECO:0000259" key="4">
    <source>
        <dbReference type="Pfam" id="PF17678"/>
    </source>
</evidence>
<dbReference type="InterPro" id="IPR008928">
    <property type="entry name" value="6-hairpin_glycosidase_sf"/>
</dbReference>
<dbReference type="Gene3D" id="2.70.98.10">
    <property type="match status" value="2"/>
</dbReference>
<dbReference type="Pfam" id="PF17678">
    <property type="entry name" value="Glyco_hydro_92N"/>
    <property type="match status" value="1"/>
</dbReference>
<evidence type="ECO:0000256" key="2">
    <source>
        <dbReference type="SAM" id="SignalP"/>
    </source>
</evidence>
<feature type="region of interest" description="Disordered" evidence="1">
    <location>
        <begin position="204"/>
        <end position="231"/>
    </location>
</feature>
<proteinExistence type="predicted"/>
<dbReference type="InterPro" id="IPR041371">
    <property type="entry name" value="GH92_N"/>
</dbReference>
<dbReference type="PANTHER" id="PTHR12143">
    <property type="entry name" value="PEPTIDE N-GLYCANASE PNGASE -RELATED"/>
    <property type="match status" value="1"/>
</dbReference>
<evidence type="ECO:0000259" key="3">
    <source>
        <dbReference type="Pfam" id="PF07971"/>
    </source>
</evidence>
<gene>
    <name evidence="5" type="ORF">LGLO00237_LOCUS11921</name>
</gene>
<dbReference type="SUPFAM" id="SSF48208">
    <property type="entry name" value="Six-hairpin glycosidases"/>
    <property type="match status" value="1"/>
</dbReference>
<dbReference type="InterPro" id="IPR005887">
    <property type="entry name" value="GH92_a_mannosidase_put"/>
</dbReference>
<sequence length="923" mass="101804">MPAFSVRPALLLAALIPAAAVDPEDYVDVLMGTRSRIDLSDGNVLPFIGRPWAMNLWAPQTNNYAPNAAGKAWWFHPDDRELYGIRCTHQPSPWINDYGNFLINSEIGPMWEQYPDKASSFHSVSYRPYQYDVQLDAHCDGLGNCLTINLTGTEHGAILKITFPPYDKDATGWDQTRRVWLMVGDNSTDAIDVNADAGTITGWTQANNGGVPKSHEPAPGASAADDDADDDQCESTMTVKKSVGYSGNDVYRFQVNDTDPDGAAKVCLQQCCADERCKAWTIDLPSGGGDRFNCSGAFPCCWIKSVAEDNGARGSHVSGYKKGFGPQTLVTHFHHYFHLETTPKASKAGIKQKVSDHLFDSGILGYLEFAPEVSEVTVRIATSFISPDMAKVALARELPANKSFEQVAMDSKKRWNEVLSTIDVTLPSDDSGDDLEIDLSAKEGVHVSTKRSQASEYAEARKKTLYSSMYRASLFPRSLAEIDGDGHVVHYSAYDEQGRTFPGEIAADSGFWDAYRTVYQLGALIHPEQYAKMIQGWMNAYREQGWLPGWPSPGERGAMAATMQDCVVADAIVRDMVPGLDLNEAYKAIAKDAFTVQPPGAKKGREGLDEYLKYGYLAADGKASDQVAASLNFMLCDYSISLAAAKLGRDDDAKALAQRAANWRKLFDRTATGGSHGVPGFFRPKLMNGTFESSFDVYAWGGLNHEYTEAAPYQYRFYVPHDPEGLAEAYGGGDVMCKALEEMMTTAPTYHLGSWGLHHEQVEMVEFCFGQYEHNNQPVHHVLYMFKGAGCPAQGQKWLRYAQDNLYNERVGYSGDEDNGEMSSWFVLSSLGLYQLVPGSEFYEIGSPTWETATVKVGDDKVLKINAPGNSPDTPYVKSVSFNGTPLNALRVKFSDLRQGGELQFEMTGDADEAQRFYEARRG</sequence>
<evidence type="ECO:0008006" key="6">
    <source>
        <dbReference type="Google" id="ProtNLM"/>
    </source>
</evidence>